<evidence type="ECO:0000256" key="1">
    <source>
        <dbReference type="SAM" id="MobiDB-lite"/>
    </source>
</evidence>
<organism evidence="2 3">
    <name type="scientific">Ceratodon purpureus</name>
    <name type="common">Fire moss</name>
    <name type="synonym">Dicranum purpureum</name>
    <dbReference type="NCBI Taxonomy" id="3225"/>
    <lineage>
        <taxon>Eukaryota</taxon>
        <taxon>Viridiplantae</taxon>
        <taxon>Streptophyta</taxon>
        <taxon>Embryophyta</taxon>
        <taxon>Bryophyta</taxon>
        <taxon>Bryophytina</taxon>
        <taxon>Bryopsida</taxon>
        <taxon>Dicranidae</taxon>
        <taxon>Pseudoditrichales</taxon>
        <taxon>Ditrichaceae</taxon>
        <taxon>Ceratodon</taxon>
    </lineage>
</organism>
<feature type="compositionally biased region" description="Basic and acidic residues" evidence="1">
    <location>
        <begin position="232"/>
        <end position="250"/>
    </location>
</feature>
<dbReference type="Proteomes" id="UP000822688">
    <property type="component" value="Chromosome 5"/>
</dbReference>
<feature type="compositionally biased region" description="Polar residues" evidence="1">
    <location>
        <begin position="213"/>
        <end position="223"/>
    </location>
</feature>
<feature type="compositionally biased region" description="Basic and acidic residues" evidence="1">
    <location>
        <begin position="192"/>
        <end position="210"/>
    </location>
</feature>
<comment type="caution">
    <text evidence="2">The sequence shown here is derived from an EMBL/GenBank/DDBJ whole genome shotgun (WGS) entry which is preliminary data.</text>
</comment>
<feature type="region of interest" description="Disordered" evidence="1">
    <location>
        <begin position="187"/>
        <end position="287"/>
    </location>
</feature>
<dbReference type="OrthoDB" id="1897217at2759"/>
<proteinExistence type="predicted"/>
<dbReference type="GO" id="GO:0009536">
    <property type="term" value="C:plastid"/>
    <property type="evidence" value="ECO:0007669"/>
    <property type="project" value="TreeGrafter"/>
</dbReference>
<protein>
    <submittedName>
        <fullName evidence="2">Uncharacterized protein</fullName>
    </submittedName>
</protein>
<dbReference type="AlphaFoldDB" id="A0A8T0I427"/>
<dbReference type="PANTHER" id="PTHR38357">
    <property type="entry name" value="EXPRESSED PROTEIN"/>
    <property type="match status" value="1"/>
</dbReference>
<keyword evidence="3" id="KW-1185">Reference proteome</keyword>
<dbReference type="PANTHER" id="PTHR38357:SF1">
    <property type="entry name" value="EXPRESSED PROTEIN"/>
    <property type="match status" value="1"/>
</dbReference>
<name>A0A8T0I427_CERPU</name>
<evidence type="ECO:0000313" key="2">
    <source>
        <dbReference type="EMBL" id="KAG0577846.1"/>
    </source>
</evidence>
<evidence type="ECO:0000313" key="3">
    <source>
        <dbReference type="Proteomes" id="UP000822688"/>
    </source>
</evidence>
<sequence>MVALLGFASSVGGSARLVLDERVVQLGGVGDVNSLVCWPVRTSWKGFGVCAGRGAALDVRCRGSGGKGSSGYTYARDRVVDFGKNKGSMLGTLSSRYLGWMTKNLRGTMLEEWADYAQQTLDDPLYKDRIEWEKVEKLLMHSHDLAQLSNSRHALAPARMYGWDIDNDSAWSQVNFALLGTTKGGKIPRVPIVKEPKPKVQTKSEPEKKPASTRISKGSSKWASTPVVEGGSLRDELDRRRQARRDRLQAQRDALLAGSKDMQETNAKFPGRGGLLSKLQENNSQKQ</sequence>
<reference evidence="2" key="1">
    <citation type="submission" date="2020-06" db="EMBL/GenBank/DDBJ databases">
        <title>WGS assembly of Ceratodon purpureus strain R40.</title>
        <authorList>
            <person name="Carey S.B."/>
            <person name="Jenkins J."/>
            <person name="Shu S."/>
            <person name="Lovell J.T."/>
            <person name="Sreedasyam A."/>
            <person name="Maumus F."/>
            <person name="Tiley G.P."/>
            <person name="Fernandez-Pozo N."/>
            <person name="Barry K."/>
            <person name="Chen C."/>
            <person name="Wang M."/>
            <person name="Lipzen A."/>
            <person name="Daum C."/>
            <person name="Saski C.A."/>
            <person name="Payton A.C."/>
            <person name="Mcbreen J.C."/>
            <person name="Conrad R.E."/>
            <person name="Kollar L.M."/>
            <person name="Olsson S."/>
            <person name="Huttunen S."/>
            <person name="Landis J.B."/>
            <person name="Wickett N.J."/>
            <person name="Johnson M.G."/>
            <person name="Rensing S.A."/>
            <person name="Grimwood J."/>
            <person name="Schmutz J."/>
            <person name="Mcdaniel S.F."/>
        </authorList>
    </citation>
    <scope>NUCLEOTIDE SEQUENCE</scope>
    <source>
        <strain evidence="2">R40</strain>
    </source>
</reference>
<dbReference type="EMBL" id="CM026425">
    <property type="protein sequence ID" value="KAG0577846.1"/>
    <property type="molecule type" value="Genomic_DNA"/>
</dbReference>
<gene>
    <name evidence="2" type="ORF">KC19_5G186200</name>
</gene>
<accession>A0A8T0I427</accession>